<feature type="transmembrane region" description="Helical" evidence="2">
    <location>
        <begin position="155"/>
        <end position="177"/>
    </location>
</feature>
<dbReference type="PANTHER" id="PTHR44757:SF2">
    <property type="entry name" value="BIOFILM ARCHITECTURE MAINTENANCE PROTEIN MBAA"/>
    <property type="match status" value="1"/>
</dbReference>
<feature type="region of interest" description="Disordered" evidence="1">
    <location>
        <begin position="627"/>
        <end position="662"/>
    </location>
</feature>
<dbReference type="EMBL" id="JAAAPO010000001">
    <property type="protein sequence ID" value="NBC35293.1"/>
    <property type="molecule type" value="Genomic_DNA"/>
</dbReference>
<evidence type="ECO:0000259" key="4">
    <source>
        <dbReference type="PROSITE" id="PS50887"/>
    </source>
</evidence>
<dbReference type="PROSITE" id="PS50883">
    <property type="entry name" value="EAL"/>
    <property type="match status" value="1"/>
</dbReference>
<sequence>MDDQVRAILVSTLYTQPASLAIGAACGIVTSLTAARVSDMPQLYLAAYTLSAVALLRVAASLILPRLRNTNARVLEFIYELGAYSYSTAIGMMATLTVLYKVPPVAETLMVANAIGYAVGIAARNAGRPAIAIGQMILTLTPVCIALAMRSEIAAKVLAFSITLLLPAMTSITMNVFKTLRDSISAAETSQRLADKMQHLARTDVVTGLHNRAGLNHQLVEKLMDLEPGRRLALFWLDLDKFKEVNDTLGHQVGDRLLCEVAARLRKQSPADACIARFGGDEFIIACEADAREDIQRLADELLAEIIRPIRIDNDRLEVGCSIGIAVLPDDGTDLETVLQGADLALFQSKVNGRKQVTFFDAAMTRALVRRREIEAELRLALQRDELSVFFQPLIDLNTGRIRAFETLVRWFHPEKGELRPDEFIPVAEECGAIITLGNWITAQAAKVAATWPDHVTLAVNLSPLQIKAPGAALGILNALREAKLDPTRLELEITETVLLEHSPNTDAFIKQLSEAGVRFALDDFGTGYSSLGYLDKYPFKKIKIDRSFVSGINVGTTSTAIIRAVSGMGQSLGMEIVAEGLETLEQVQAVRQAGCTLGQGWYFSRAVPDYLAAMLLAQEARRFDEDTPAAIETSDESMPRIVTPPATTLPDPDKQRRRRSA</sequence>
<dbReference type="SUPFAM" id="SSF55073">
    <property type="entry name" value="Nucleotide cyclase"/>
    <property type="match status" value="1"/>
</dbReference>
<dbReference type="PROSITE" id="PS50887">
    <property type="entry name" value="GGDEF"/>
    <property type="match status" value="1"/>
</dbReference>
<keyword evidence="2" id="KW-0472">Membrane</keyword>
<dbReference type="InterPro" id="IPR043128">
    <property type="entry name" value="Rev_trsase/Diguanyl_cyclase"/>
</dbReference>
<name>A0ABW9X9V1_9SPHN</name>
<dbReference type="InterPro" id="IPR029787">
    <property type="entry name" value="Nucleotide_cyclase"/>
</dbReference>
<feature type="transmembrane region" description="Helical" evidence="2">
    <location>
        <begin position="20"/>
        <end position="37"/>
    </location>
</feature>
<accession>A0ABW9X9V1</accession>
<dbReference type="Proteomes" id="UP000753724">
    <property type="component" value="Unassembled WGS sequence"/>
</dbReference>
<keyword evidence="2" id="KW-0812">Transmembrane</keyword>
<evidence type="ECO:0000259" key="3">
    <source>
        <dbReference type="PROSITE" id="PS50883"/>
    </source>
</evidence>
<dbReference type="Pfam" id="PF00990">
    <property type="entry name" value="GGDEF"/>
    <property type="match status" value="1"/>
</dbReference>
<dbReference type="SMART" id="SM00267">
    <property type="entry name" value="GGDEF"/>
    <property type="match status" value="1"/>
</dbReference>
<proteinExistence type="predicted"/>
<organism evidence="5 6">
    <name type="scientific">Novosphingobium ovatum</name>
    <dbReference type="NCBI Taxonomy" id="1908523"/>
    <lineage>
        <taxon>Bacteria</taxon>
        <taxon>Pseudomonadati</taxon>
        <taxon>Pseudomonadota</taxon>
        <taxon>Alphaproteobacteria</taxon>
        <taxon>Sphingomonadales</taxon>
        <taxon>Sphingomonadaceae</taxon>
        <taxon>Novosphingobium</taxon>
    </lineage>
</organism>
<gene>
    <name evidence="5" type="ORF">GTZ99_01825</name>
</gene>
<dbReference type="CDD" id="cd01948">
    <property type="entry name" value="EAL"/>
    <property type="match status" value="1"/>
</dbReference>
<dbReference type="Gene3D" id="3.30.70.270">
    <property type="match status" value="1"/>
</dbReference>
<dbReference type="Gene3D" id="3.20.20.450">
    <property type="entry name" value="EAL domain"/>
    <property type="match status" value="1"/>
</dbReference>
<dbReference type="InterPro" id="IPR035919">
    <property type="entry name" value="EAL_sf"/>
</dbReference>
<dbReference type="InterPro" id="IPR000160">
    <property type="entry name" value="GGDEF_dom"/>
</dbReference>
<dbReference type="Pfam" id="PF00563">
    <property type="entry name" value="EAL"/>
    <property type="match status" value="1"/>
</dbReference>
<reference evidence="6" key="1">
    <citation type="submission" date="2020-01" db="EMBL/GenBank/DDBJ databases">
        <title>Sphingomonas sp. strain CSW-10.</title>
        <authorList>
            <person name="Chen W.-M."/>
        </authorList>
    </citation>
    <scope>NUCLEOTIDE SEQUENCE [LARGE SCALE GENOMIC DNA]</scope>
    <source>
        <strain evidence="6">FSY-8</strain>
    </source>
</reference>
<keyword evidence="6" id="KW-1185">Reference proteome</keyword>
<evidence type="ECO:0000256" key="1">
    <source>
        <dbReference type="SAM" id="MobiDB-lite"/>
    </source>
</evidence>
<evidence type="ECO:0000256" key="2">
    <source>
        <dbReference type="SAM" id="Phobius"/>
    </source>
</evidence>
<dbReference type="SMART" id="SM00052">
    <property type="entry name" value="EAL"/>
    <property type="match status" value="1"/>
</dbReference>
<comment type="caution">
    <text evidence="5">The sequence shown here is derived from an EMBL/GenBank/DDBJ whole genome shotgun (WGS) entry which is preliminary data.</text>
</comment>
<dbReference type="PANTHER" id="PTHR44757">
    <property type="entry name" value="DIGUANYLATE CYCLASE DGCP"/>
    <property type="match status" value="1"/>
</dbReference>
<keyword evidence="2" id="KW-1133">Transmembrane helix</keyword>
<feature type="transmembrane region" description="Helical" evidence="2">
    <location>
        <begin position="77"/>
        <end position="99"/>
    </location>
</feature>
<dbReference type="PROSITE" id="PS51257">
    <property type="entry name" value="PROKAR_LIPOPROTEIN"/>
    <property type="match status" value="1"/>
</dbReference>
<feature type="transmembrane region" description="Helical" evidence="2">
    <location>
        <begin position="130"/>
        <end position="149"/>
    </location>
</feature>
<protein>
    <submittedName>
        <fullName evidence="5">EAL domain-containing protein</fullName>
    </submittedName>
</protein>
<dbReference type="SUPFAM" id="SSF141868">
    <property type="entry name" value="EAL domain-like"/>
    <property type="match status" value="1"/>
</dbReference>
<feature type="domain" description="EAL" evidence="3">
    <location>
        <begin position="371"/>
        <end position="621"/>
    </location>
</feature>
<dbReference type="InterPro" id="IPR052155">
    <property type="entry name" value="Biofilm_reg_signaling"/>
</dbReference>
<feature type="domain" description="GGDEF" evidence="4">
    <location>
        <begin position="230"/>
        <end position="362"/>
    </location>
</feature>
<feature type="transmembrane region" description="Helical" evidence="2">
    <location>
        <begin position="43"/>
        <end position="65"/>
    </location>
</feature>
<evidence type="ECO:0000313" key="5">
    <source>
        <dbReference type="EMBL" id="NBC35293.1"/>
    </source>
</evidence>
<dbReference type="InterPro" id="IPR001633">
    <property type="entry name" value="EAL_dom"/>
</dbReference>
<dbReference type="NCBIfam" id="TIGR00254">
    <property type="entry name" value="GGDEF"/>
    <property type="match status" value="1"/>
</dbReference>
<evidence type="ECO:0000313" key="6">
    <source>
        <dbReference type="Proteomes" id="UP000753724"/>
    </source>
</evidence>
<dbReference type="CDD" id="cd01949">
    <property type="entry name" value="GGDEF"/>
    <property type="match status" value="1"/>
</dbReference>